<evidence type="ECO:0000256" key="2">
    <source>
        <dbReference type="SAM" id="SignalP"/>
    </source>
</evidence>
<evidence type="ECO:0000313" key="4">
    <source>
        <dbReference type="RefSeq" id="XP_048267499.1"/>
    </source>
</evidence>
<feature type="chain" id="PRO_5038394629" evidence="2">
    <location>
        <begin position="36"/>
        <end position="1579"/>
    </location>
</feature>
<feature type="compositionally biased region" description="Basic and acidic residues" evidence="1">
    <location>
        <begin position="1400"/>
        <end position="1411"/>
    </location>
</feature>
<feature type="compositionally biased region" description="Basic and acidic residues" evidence="1">
    <location>
        <begin position="681"/>
        <end position="701"/>
    </location>
</feature>
<feature type="compositionally biased region" description="Polar residues" evidence="1">
    <location>
        <begin position="903"/>
        <end position="918"/>
    </location>
</feature>
<feature type="region of interest" description="Disordered" evidence="1">
    <location>
        <begin position="669"/>
        <end position="712"/>
    </location>
</feature>
<protein>
    <submittedName>
        <fullName evidence="4">WEB family protein At1g65010, chloroplastic</fullName>
    </submittedName>
</protein>
<feature type="region of interest" description="Disordered" evidence="1">
    <location>
        <begin position="425"/>
        <end position="567"/>
    </location>
</feature>
<feature type="compositionally biased region" description="Basic and acidic residues" evidence="1">
    <location>
        <begin position="837"/>
        <end position="870"/>
    </location>
</feature>
<feature type="region of interest" description="Disordered" evidence="1">
    <location>
        <begin position="242"/>
        <end position="286"/>
    </location>
</feature>
<feature type="compositionally biased region" description="Basic residues" evidence="1">
    <location>
        <begin position="1472"/>
        <end position="1539"/>
    </location>
</feature>
<dbReference type="OrthoDB" id="7616467at2759"/>
<keyword evidence="2" id="KW-0732">Signal</keyword>
<organism evidence="3 4">
    <name type="scientific">Bombus terrestris</name>
    <name type="common">Buff-tailed bumblebee</name>
    <name type="synonym">Apis terrestris</name>
    <dbReference type="NCBI Taxonomy" id="30195"/>
    <lineage>
        <taxon>Eukaryota</taxon>
        <taxon>Metazoa</taxon>
        <taxon>Ecdysozoa</taxon>
        <taxon>Arthropoda</taxon>
        <taxon>Hexapoda</taxon>
        <taxon>Insecta</taxon>
        <taxon>Pterygota</taxon>
        <taxon>Neoptera</taxon>
        <taxon>Endopterygota</taxon>
        <taxon>Hymenoptera</taxon>
        <taxon>Apocrita</taxon>
        <taxon>Aculeata</taxon>
        <taxon>Apoidea</taxon>
        <taxon>Anthophila</taxon>
        <taxon>Apidae</taxon>
        <taxon>Bombus</taxon>
        <taxon>Bombus</taxon>
    </lineage>
</organism>
<gene>
    <name evidence="4" type="primary">LOC105665638</name>
</gene>
<feature type="compositionally biased region" description="Basic and acidic residues" evidence="1">
    <location>
        <begin position="1540"/>
        <end position="1564"/>
    </location>
</feature>
<feature type="region of interest" description="Disordered" evidence="1">
    <location>
        <begin position="1197"/>
        <end position="1216"/>
    </location>
</feature>
<accession>A0A9C6SJR2</accession>
<feature type="region of interest" description="Disordered" evidence="1">
    <location>
        <begin position="62"/>
        <end position="92"/>
    </location>
</feature>
<dbReference type="GeneID" id="105665638"/>
<feature type="region of interest" description="Disordered" evidence="1">
    <location>
        <begin position="351"/>
        <end position="391"/>
    </location>
</feature>
<keyword evidence="3" id="KW-1185">Reference proteome</keyword>
<feature type="compositionally biased region" description="Basic and acidic residues" evidence="1">
    <location>
        <begin position="242"/>
        <end position="270"/>
    </location>
</feature>
<feature type="compositionally biased region" description="Basic and acidic residues" evidence="1">
    <location>
        <begin position="474"/>
        <end position="484"/>
    </location>
</feature>
<feature type="region of interest" description="Disordered" evidence="1">
    <location>
        <begin position="1389"/>
        <end position="1411"/>
    </location>
</feature>
<feature type="compositionally biased region" description="Polar residues" evidence="1">
    <location>
        <begin position="486"/>
        <end position="519"/>
    </location>
</feature>
<feature type="compositionally biased region" description="Basic and acidic residues" evidence="1">
    <location>
        <begin position="745"/>
        <end position="759"/>
    </location>
</feature>
<feature type="compositionally biased region" description="Basic and acidic residues" evidence="1">
    <location>
        <begin position="369"/>
        <end position="378"/>
    </location>
</feature>
<feature type="compositionally biased region" description="Basic and acidic residues" evidence="1">
    <location>
        <begin position="62"/>
        <end position="88"/>
    </location>
</feature>
<feature type="compositionally biased region" description="Acidic residues" evidence="1">
    <location>
        <begin position="820"/>
        <end position="831"/>
    </location>
</feature>
<name>A0A9C6SJR2_BOMTE</name>
<feature type="compositionally biased region" description="Polar residues" evidence="1">
    <location>
        <begin position="452"/>
        <end position="471"/>
    </location>
</feature>
<feature type="compositionally biased region" description="Basic and acidic residues" evidence="1">
    <location>
        <begin position="527"/>
        <end position="543"/>
    </location>
</feature>
<feature type="region of interest" description="Disordered" evidence="1">
    <location>
        <begin position="326"/>
        <end position="345"/>
    </location>
</feature>
<feature type="compositionally biased region" description="Basic and acidic residues" evidence="1">
    <location>
        <begin position="1120"/>
        <end position="1136"/>
    </location>
</feature>
<feature type="region of interest" description="Disordered" evidence="1">
    <location>
        <begin position="1463"/>
        <end position="1564"/>
    </location>
</feature>
<feature type="region of interest" description="Disordered" evidence="1">
    <location>
        <begin position="1120"/>
        <end position="1144"/>
    </location>
</feature>
<evidence type="ECO:0000256" key="1">
    <source>
        <dbReference type="SAM" id="MobiDB-lite"/>
    </source>
</evidence>
<evidence type="ECO:0000313" key="3">
    <source>
        <dbReference type="Proteomes" id="UP000835206"/>
    </source>
</evidence>
<sequence>MRTIVFTACPLDNRRRPSLLIYVILAVILPIHVSAEAQKNEHGNTYVNPGFSKNMEESKVSIVDGENKDSKAKSSEDQRDEESAKSTDENSPALNKFLQDVLKAQTDLKWIDQALRDVNREKDWKKNSQNVNKLREKRDSSENYETTRQLNRNTYRDENPLELSHRLRFDNDMTFERNVDLDDVDAYEKGIDSLDGDKEANTEAGSALIVRNQRAETKKNEATSLESLRETILELKKSLNETDKKRRENSKNLDTLSVKEKQSNKQEQKKRTAGGRSNYQKSENDDERNFGWWESLGAERLNLKKREPSTEDLDEKNAHLKVWRTKRTGVNNDDGNPKLFHRAGFGDPYLEEDTLKELHDRKRRSKGTPSDEKRHLNEAQDGNKSAADEKNSIKISKTSGCGVADASVKIESLSNDLQARNAFERESELTNNPADTAASDVSKAATDESKNTETGGNCEQSDLSRENQNAMENKLMKNKEKGESPEGNSLQTFESTANELQAASSTETSNQENVGSSKGEQVIKVFEPQRHLREDNERTKEVEETNDEHEESSPQVRKSAKDSGNINILFKSENKNLIEFSNADDDKKLPHGGQSPFVLNIVDVKKKTIVENEQKGGKSVSMLYNMKLHTSQVDKPVEGANKRDAEPRNDEVPVGSVVLDFRKNKLKEVPYEDTPASTNTMKERNVDEKRLENSADLDKGTEQSGVNEEGTRNWFGEAARNQMAMNVDHGAAEKCNDLGGKDKFTNAEGRFNDNKEKGDSVQGSNKEAESNGANKEASNKKYREIFIMTNGMDDRIMNDKYGQRRILQYMEYSNDDVEDADANYSDKEEEENQHQAAAEKSDAATRRKERAAYSDKKKDKVNLLIKEKIDKKKKPRQRKRRNPSVIEYYDYDSNLEQQDHESLSPTSEQQRSKNNYQDKSAIESDAGPVVDGQSGEKCKPPMTEIKDEQDEAIRKEMKQKEKTGNRVPVQQFLNPAGIERNVTKKSAATLSTKAKFAKEEGSSSNQRLGSRLNEPVVGNEDKFLDADTNNEMILNPAKYILKVDTNSDPGAIDDFCDDIQYLDEKKEIAPDNVEPLYEELKKIYDWNEDETKVKPRIKGDQRMYHESYGKVDPIDRIAGEPFKDQVEPPQVRDDPTKTSVSSPNLSPLLLVYTGSGKSEIGERTYPAESSGRHESHAANVSRSNYFALKSTDDMFKGGSEQSNSTGEKLRGPSAIGTTGEWQTQKVSGVRNGGAKGKDAVSWSLTGQKQYIDTDSRSPYENRKYLESQVPRGWEHVQNIDRVKQTIVSSKDLHESFVEPLEWIDDFDKDIRVRLSRSLKTIDSNTLAYIESGTTKYEKSPVNGFIDRAPIENGTTLKTEDSTKVALVTHPPLDIQQLFQDDRRTKREVGTLYDTYDDDEDRRNRDSERMDYDLYSSDKEKASDNFQLLNSYDDTDDENQELFNSKDVEEYDYLDDDGDDYGGIVRNADSKRKEHAVKKKSYGKALKKRKKEDHAAKSNKNRRKRRHRKNKKMTTKKRSKKHKKGTSKNGNHHTNIKKSKITQDEEKAHNGGEEHHDRIKEEDVSDRVRFFQKCERYNKI</sequence>
<dbReference type="RefSeq" id="XP_048267499.1">
    <property type="nucleotide sequence ID" value="XM_048411542.1"/>
</dbReference>
<dbReference type="Proteomes" id="UP000835206">
    <property type="component" value="Chromosome 13"/>
</dbReference>
<proteinExistence type="predicted"/>
<reference evidence="4" key="1">
    <citation type="submission" date="2025-08" db="UniProtKB">
        <authorList>
            <consortium name="RefSeq"/>
        </authorList>
    </citation>
    <scope>IDENTIFICATION</scope>
</reference>
<feature type="signal peptide" evidence="2">
    <location>
        <begin position="1"/>
        <end position="35"/>
    </location>
</feature>
<feature type="region of interest" description="Disordered" evidence="1">
    <location>
        <begin position="745"/>
        <end position="776"/>
    </location>
</feature>
<dbReference type="KEGG" id="bter:105665638"/>
<feature type="region of interest" description="Disordered" evidence="1">
    <location>
        <begin position="820"/>
        <end position="945"/>
    </location>
</feature>
<feature type="compositionally biased region" description="Basic residues" evidence="1">
    <location>
        <begin position="871"/>
        <end position="882"/>
    </location>
</feature>
<feature type="region of interest" description="Disordered" evidence="1">
    <location>
        <begin position="125"/>
        <end position="145"/>
    </location>
</feature>